<reference evidence="1" key="1">
    <citation type="journal article" date="2015" name="Nature">
        <title>Complex archaea that bridge the gap between prokaryotes and eukaryotes.</title>
        <authorList>
            <person name="Spang A."/>
            <person name="Saw J.H."/>
            <person name="Jorgensen S.L."/>
            <person name="Zaremba-Niedzwiedzka K."/>
            <person name="Martijn J."/>
            <person name="Lind A.E."/>
            <person name="van Eijk R."/>
            <person name="Schleper C."/>
            <person name="Guy L."/>
            <person name="Ettema T.J."/>
        </authorList>
    </citation>
    <scope>NUCLEOTIDE SEQUENCE</scope>
</reference>
<proteinExistence type="predicted"/>
<organism evidence="1">
    <name type="scientific">marine sediment metagenome</name>
    <dbReference type="NCBI Taxonomy" id="412755"/>
    <lineage>
        <taxon>unclassified sequences</taxon>
        <taxon>metagenomes</taxon>
        <taxon>ecological metagenomes</taxon>
    </lineage>
</organism>
<gene>
    <name evidence="1" type="ORF">LCGC14_0895630</name>
</gene>
<dbReference type="AlphaFoldDB" id="A0A0F9PIR7"/>
<protein>
    <submittedName>
        <fullName evidence="1">Uncharacterized protein</fullName>
    </submittedName>
</protein>
<sequence>MLRILGKKIIHFYNTTGSLDNVIEFLENIKKKITYLNLNVSVDGKNVKISLFGSRDLQNLATERIKELASRYL</sequence>
<dbReference type="EMBL" id="LAZR01002888">
    <property type="protein sequence ID" value="KKN24362.1"/>
    <property type="molecule type" value="Genomic_DNA"/>
</dbReference>
<accession>A0A0F9PIR7</accession>
<name>A0A0F9PIR7_9ZZZZ</name>
<evidence type="ECO:0000313" key="1">
    <source>
        <dbReference type="EMBL" id="KKN24362.1"/>
    </source>
</evidence>
<comment type="caution">
    <text evidence="1">The sequence shown here is derived from an EMBL/GenBank/DDBJ whole genome shotgun (WGS) entry which is preliminary data.</text>
</comment>